<keyword evidence="2" id="KW-1185">Reference proteome</keyword>
<organism evidence="1 2">
    <name type="scientific">Bifidobacterium bombi DSM 19703</name>
    <dbReference type="NCBI Taxonomy" id="1341695"/>
    <lineage>
        <taxon>Bacteria</taxon>
        <taxon>Bacillati</taxon>
        <taxon>Actinomycetota</taxon>
        <taxon>Actinomycetes</taxon>
        <taxon>Bifidobacteriales</taxon>
        <taxon>Bifidobacteriaceae</taxon>
        <taxon>Bifidobacterium</taxon>
    </lineage>
</organism>
<gene>
    <name evidence="1" type="ORF">BBOMB_1421</name>
</gene>
<name>A0A086BNP7_9BIFI</name>
<protein>
    <submittedName>
        <fullName evidence="1">Uncharacterized protein</fullName>
    </submittedName>
</protein>
<dbReference type="Proteomes" id="UP000028730">
    <property type="component" value="Unassembled WGS sequence"/>
</dbReference>
<reference evidence="1 2" key="1">
    <citation type="journal article" date="2014" name="Appl. Environ. Microbiol.">
        <title>Genomic encyclopedia of type strains of the genus Bifidobacterium.</title>
        <authorList>
            <person name="Milani C."/>
            <person name="Lugli G.A."/>
            <person name="Duranti S."/>
            <person name="Turroni F."/>
            <person name="Bottacini F."/>
            <person name="Mangifesta M."/>
            <person name="Sanchez B."/>
            <person name="Viappiani A."/>
            <person name="Mancabelli L."/>
            <person name="Taminiau B."/>
            <person name="Delcenserie V."/>
            <person name="Barrangou R."/>
            <person name="Margolles A."/>
            <person name="van Sinderen D."/>
            <person name="Ventura M."/>
        </authorList>
    </citation>
    <scope>NUCLEOTIDE SEQUENCE [LARGE SCALE GENOMIC DNA]</scope>
    <source>
        <strain evidence="1 2">DSM 19703</strain>
    </source>
</reference>
<sequence length="64" mass="6407">MSMVAQSIDDLESEASRIAGVAGDADAHVHGSTSQPASTAAIASAAVRRLAAMAGQLEKIAGER</sequence>
<proteinExistence type="predicted"/>
<dbReference type="EMBL" id="ATLK01000002">
    <property type="protein sequence ID" value="KFF30561.1"/>
    <property type="molecule type" value="Genomic_DNA"/>
</dbReference>
<evidence type="ECO:0000313" key="2">
    <source>
        <dbReference type="Proteomes" id="UP000028730"/>
    </source>
</evidence>
<dbReference type="RefSeq" id="WP_044088157.1">
    <property type="nucleotide sequence ID" value="NZ_ATLK01000002.1"/>
</dbReference>
<evidence type="ECO:0000313" key="1">
    <source>
        <dbReference type="EMBL" id="KFF30561.1"/>
    </source>
</evidence>
<dbReference type="STRING" id="1341695.BBOMB_1421"/>
<accession>A0A086BNP7</accession>
<dbReference type="AlphaFoldDB" id="A0A086BNP7"/>
<comment type="caution">
    <text evidence="1">The sequence shown here is derived from an EMBL/GenBank/DDBJ whole genome shotgun (WGS) entry which is preliminary data.</text>
</comment>